<feature type="transmembrane region" description="Helical" evidence="5">
    <location>
        <begin position="24"/>
        <end position="48"/>
    </location>
</feature>
<feature type="transmembrane region" description="Helical" evidence="5">
    <location>
        <begin position="116"/>
        <end position="139"/>
    </location>
</feature>
<dbReference type="PROSITE" id="PS50850">
    <property type="entry name" value="MFS"/>
    <property type="match status" value="1"/>
</dbReference>
<dbReference type="PANTHER" id="PTHR11360:SF290">
    <property type="entry name" value="MONOCARBOXYLATE MFS PERMEASE"/>
    <property type="match status" value="1"/>
</dbReference>
<accession>A0ABS6HPN2</accession>
<feature type="domain" description="Major facilitator superfamily (MFS) profile" evidence="6">
    <location>
        <begin position="25"/>
        <end position="403"/>
    </location>
</feature>
<keyword evidence="8" id="KW-1185">Reference proteome</keyword>
<feature type="transmembrane region" description="Helical" evidence="5">
    <location>
        <begin position="182"/>
        <end position="202"/>
    </location>
</feature>
<evidence type="ECO:0000313" key="7">
    <source>
        <dbReference type="EMBL" id="MBU8823870.1"/>
    </source>
</evidence>
<evidence type="ECO:0000256" key="2">
    <source>
        <dbReference type="ARBA" id="ARBA00022692"/>
    </source>
</evidence>
<evidence type="ECO:0000259" key="6">
    <source>
        <dbReference type="PROSITE" id="PS50850"/>
    </source>
</evidence>
<dbReference type="PANTHER" id="PTHR11360">
    <property type="entry name" value="MONOCARBOXYLATE TRANSPORTER"/>
    <property type="match status" value="1"/>
</dbReference>
<evidence type="ECO:0000256" key="1">
    <source>
        <dbReference type="ARBA" id="ARBA00004651"/>
    </source>
</evidence>
<evidence type="ECO:0000256" key="5">
    <source>
        <dbReference type="SAM" id="Phobius"/>
    </source>
</evidence>
<dbReference type="InterPro" id="IPR050327">
    <property type="entry name" value="Proton-linked_MCT"/>
</dbReference>
<dbReference type="Gene3D" id="1.20.1250.20">
    <property type="entry name" value="MFS general substrate transporter like domains"/>
    <property type="match status" value="1"/>
</dbReference>
<keyword evidence="3 5" id="KW-1133">Transmembrane helix</keyword>
<feature type="transmembrane region" description="Helical" evidence="5">
    <location>
        <begin position="347"/>
        <end position="368"/>
    </location>
</feature>
<proteinExistence type="predicted"/>
<feature type="transmembrane region" description="Helical" evidence="5">
    <location>
        <begin position="257"/>
        <end position="277"/>
    </location>
</feature>
<gene>
    <name evidence="7" type="ORF">KL859_13435</name>
</gene>
<name>A0ABS6HPN2_MYCGD</name>
<comment type="caution">
    <text evidence="7">The sequence shown here is derived from an EMBL/GenBank/DDBJ whole genome shotgun (WGS) entry which is preliminary data.</text>
</comment>
<dbReference type="Proteomes" id="UP000696413">
    <property type="component" value="Unassembled WGS sequence"/>
</dbReference>
<comment type="subcellular location">
    <subcellularLocation>
        <location evidence="1">Cell membrane</location>
        <topology evidence="1">Multi-pass membrane protein</topology>
    </subcellularLocation>
</comment>
<dbReference type="RefSeq" id="WP_214394870.1">
    <property type="nucleotide sequence ID" value="NZ_JAHBOL010000007.1"/>
</dbReference>
<dbReference type="Pfam" id="PF07690">
    <property type="entry name" value="MFS_1"/>
    <property type="match status" value="1"/>
</dbReference>
<evidence type="ECO:0000313" key="8">
    <source>
        <dbReference type="Proteomes" id="UP000696413"/>
    </source>
</evidence>
<sequence length="418" mass="43398">MSAHTEAPTTSPPTTAVSARHRRLLIAVFSISSSMGYIAMIQIIPVILVSMATDLNTSRTAIAAASTVSTLIGALAAFPIGRSLDRYGGRAVMTAGAAIGAVAVALWSQATSLQLVYLSSAFIGISITMCTYEAAFAVLVFATGPAHRDRAIIAVAMIAGLATYLVYPILGWMNITLGWRTSLLILAAAFALTSVPAHLWIIPSRSEHRRHIAKNTGVPTGTALRQGRFWLLSIAFVGQAGSVSAFLFLVIAYLQDIGHPMTVATAVPVSIGVMQILSRLVMTTFAARISLVPATAIAFAIQAAGLLALPLAGLSLPLCVLCVAAVGVGQGVGVIARPSILADSFGVAHFASVLALMTVPIALARAGMPVFAAWLADWRFLAICGVLALIATLALLPLVGNSRCGSDLLRGCQGLNRS</sequence>
<feature type="transmembrane region" description="Helical" evidence="5">
    <location>
        <begin position="289"/>
        <end position="309"/>
    </location>
</feature>
<feature type="transmembrane region" description="Helical" evidence="5">
    <location>
        <begin position="229"/>
        <end position="251"/>
    </location>
</feature>
<feature type="transmembrane region" description="Helical" evidence="5">
    <location>
        <begin position="380"/>
        <end position="400"/>
    </location>
</feature>
<evidence type="ECO:0000256" key="3">
    <source>
        <dbReference type="ARBA" id="ARBA00022989"/>
    </source>
</evidence>
<feature type="transmembrane region" description="Helical" evidence="5">
    <location>
        <begin position="92"/>
        <end position="110"/>
    </location>
</feature>
<organism evidence="7 8">
    <name type="scientific">Mycolicibacterium goodii</name>
    <name type="common">Mycobacterium goodii</name>
    <dbReference type="NCBI Taxonomy" id="134601"/>
    <lineage>
        <taxon>Bacteria</taxon>
        <taxon>Bacillati</taxon>
        <taxon>Actinomycetota</taxon>
        <taxon>Actinomycetes</taxon>
        <taxon>Mycobacteriales</taxon>
        <taxon>Mycobacteriaceae</taxon>
        <taxon>Mycolicibacterium</taxon>
    </lineage>
</organism>
<keyword evidence="2 5" id="KW-0812">Transmembrane</keyword>
<dbReference type="InterPro" id="IPR020846">
    <property type="entry name" value="MFS_dom"/>
</dbReference>
<dbReference type="SUPFAM" id="SSF103473">
    <property type="entry name" value="MFS general substrate transporter"/>
    <property type="match status" value="1"/>
</dbReference>
<feature type="transmembrane region" description="Helical" evidence="5">
    <location>
        <begin position="151"/>
        <end position="170"/>
    </location>
</feature>
<keyword evidence="4 5" id="KW-0472">Membrane</keyword>
<evidence type="ECO:0000256" key="4">
    <source>
        <dbReference type="ARBA" id="ARBA00023136"/>
    </source>
</evidence>
<dbReference type="InterPro" id="IPR036259">
    <property type="entry name" value="MFS_trans_sf"/>
</dbReference>
<reference evidence="7 8" key="1">
    <citation type="submission" date="2021-05" db="EMBL/GenBank/DDBJ databases">
        <title>Draft Genome Sequences of Clinical Respiratory Isolates of Mycobacterium goodii Recovered in Ireland.</title>
        <authorList>
            <person name="Flanagan P.R."/>
            <person name="Mok S."/>
            <person name="Roycroft E."/>
            <person name="Rogers T.R."/>
            <person name="Fitzgibbon M."/>
        </authorList>
    </citation>
    <scope>NUCLEOTIDE SEQUENCE [LARGE SCALE GENOMIC DNA]</scope>
    <source>
        <strain evidence="7 8">14IE55</strain>
    </source>
</reference>
<feature type="transmembrane region" description="Helical" evidence="5">
    <location>
        <begin position="315"/>
        <end position="335"/>
    </location>
</feature>
<dbReference type="InterPro" id="IPR011701">
    <property type="entry name" value="MFS"/>
</dbReference>
<protein>
    <submittedName>
        <fullName evidence="7">MFS transporter</fullName>
    </submittedName>
</protein>
<feature type="transmembrane region" description="Helical" evidence="5">
    <location>
        <begin position="60"/>
        <end position="80"/>
    </location>
</feature>
<dbReference type="EMBL" id="JAHBOM010000009">
    <property type="protein sequence ID" value="MBU8823870.1"/>
    <property type="molecule type" value="Genomic_DNA"/>
</dbReference>